<dbReference type="Pfam" id="PF00533">
    <property type="entry name" value="BRCT"/>
    <property type="match status" value="1"/>
</dbReference>
<dbReference type="GO" id="GO:0033314">
    <property type="term" value="P:mitotic DNA replication checkpoint signaling"/>
    <property type="evidence" value="ECO:0007669"/>
    <property type="project" value="TreeGrafter"/>
</dbReference>
<feature type="region of interest" description="Disordered" evidence="2">
    <location>
        <begin position="599"/>
        <end position="785"/>
    </location>
</feature>
<feature type="domain" description="BRCT" evidence="3">
    <location>
        <begin position="415"/>
        <end position="505"/>
    </location>
</feature>
<dbReference type="CDD" id="cd18433">
    <property type="entry name" value="BRCT_Rad4_rpt3"/>
    <property type="match status" value="1"/>
</dbReference>
<protein>
    <recommendedName>
        <fullName evidence="3">BRCT domain-containing protein</fullName>
    </recommendedName>
</protein>
<dbReference type="InterPro" id="IPR001357">
    <property type="entry name" value="BRCT_dom"/>
</dbReference>
<dbReference type="AlphaFoldDB" id="A0A9P4UU62"/>
<proteinExistence type="predicted"/>
<name>A0A9P4UU62_9PEZI</name>
<evidence type="ECO:0000313" key="5">
    <source>
        <dbReference type="Proteomes" id="UP000799441"/>
    </source>
</evidence>
<feature type="domain" description="BRCT" evidence="3">
    <location>
        <begin position="104"/>
        <end position="193"/>
    </location>
</feature>
<dbReference type="CDD" id="cd17731">
    <property type="entry name" value="BRCT_TopBP1_rpt2_like"/>
    <property type="match status" value="1"/>
</dbReference>
<feature type="compositionally biased region" description="Low complexity" evidence="2">
    <location>
        <begin position="749"/>
        <end position="769"/>
    </location>
</feature>
<feature type="compositionally biased region" description="Basic and acidic residues" evidence="2">
    <location>
        <begin position="530"/>
        <end position="547"/>
    </location>
</feature>
<feature type="compositionally biased region" description="Low complexity" evidence="2">
    <location>
        <begin position="685"/>
        <end position="709"/>
    </location>
</feature>
<dbReference type="OrthoDB" id="251770at2759"/>
<dbReference type="Proteomes" id="UP000799441">
    <property type="component" value="Unassembled WGS sequence"/>
</dbReference>
<dbReference type="Pfam" id="PF12738">
    <property type="entry name" value="PTCB-BRCT"/>
    <property type="match status" value="2"/>
</dbReference>
<dbReference type="SUPFAM" id="SSF52113">
    <property type="entry name" value="BRCT domain"/>
    <property type="match status" value="4"/>
</dbReference>
<dbReference type="GO" id="GO:0006270">
    <property type="term" value="P:DNA replication initiation"/>
    <property type="evidence" value="ECO:0007669"/>
    <property type="project" value="TreeGrafter"/>
</dbReference>
<feature type="region of interest" description="Disordered" evidence="2">
    <location>
        <begin position="208"/>
        <end position="231"/>
    </location>
</feature>
<comment type="caution">
    <text evidence="4">The sequence shown here is derived from an EMBL/GenBank/DDBJ whole genome shotgun (WGS) entry which is preliminary data.</text>
</comment>
<dbReference type="PROSITE" id="PS50172">
    <property type="entry name" value="BRCT"/>
    <property type="match status" value="3"/>
</dbReference>
<evidence type="ECO:0000256" key="2">
    <source>
        <dbReference type="SAM" id="MobiDB-lite"/>
    </source>
</evidence>
<dbReference type="SMART" id="SM00292">
    <property type="entry name" value="BRCT"/>
    <property type="match status" value="4"/>
</dbReference>
<feature type="compositionally biased region" description="Polar residues" evidence="2">
    <location>
        <begin position="514"/>
        <end position="524"/>
    </location>
</feature>
<feature type="domain" description="BRCT" evidence="3">
    <location>
        <begin position="9"/>
        <end position="82"/>
    </location>
</feature>
<evidence type="ECO:0000259" key="3">
    <source>
        <dbReference type="PROSITE" id="PS50172"/>
    </source>
</evidence>
<dbReference type="PANTHER" id="PTHR13561:SF20">
    <property type="entry name" value="DNA TOPOISOMERASE 2-BINDING PROTEIN 1"/>
    <property type="match status" value="1"/>
</dbReference>
<feature type="region of interest" description="Disordered" evidence="2">
    <location>
        <begin position="511"/>
        <end position="584"/>
    </location>
</feature>
<accession>A0A9P4UU62</accession>
<dbReference type="PANTHER" id="PTHR13561">
    <property type="entry name" value="DNA REPLICATION REGULATOR DPB11-RELATED"/>
    <property type="match status" value="1"/>
</dbReference>
<sequence length="850" mass="93263">MAQDADISYGQLPLKGVILCCTSLTQDARTKAEQVSVQMGAVYKLDLTSDVTHLIVGNVATPKYRYVAKERPDVRVLHPEWIGSVHQAWMNGEDVDLPTLEAKHKLPAFFGLQMCVTGFDNLDQRNYISAKAEEQGARYHDDLTKQVSHLITAIPQGAKYTHARQWGIPVVSLKWFEESLKRGMALDESLYDPTLPIEAQGKGAFKTALPQPRTSLGKRTRGNGSQSLEDFGKRRLRRTASTRLSSQSQDMWQDFSAAGSFVGDVKKTNGWQEPEQQTASEAGKPRKIGVQVDNTVVDHGTEQHVQARMEGLFGGWHIHIYGFPSSRAAHLKEYLKANGATILSHHSDLENASVQPFFLNRCLLVPHSPAEGMRDIPKVPPGTSLATEWWVERCLHFKKQLEPDIDPLSQPLWITPAPGLASLTISTTGFQNLDLRQAAEAVKLVGATYSEKLLPSCSVLVTGTAPLRREKALYASKHGIPVVKQEWLWDCLRTKRKASFDKYKIDAPVYDPKQFQQESATDSPEPSDGVPERRIDQLASSKDEKPAQHRLSSTRRRLVTASLPMQAHTPTARPPDPPKKQMRRQLFQEDEDDGIDLAMESRTTPAPELPPQSEPLQELSPNRSPRASRNKPVLPNGTAKDKDEPSQQSRAQQDAQSSESPPPPASDVTTAQPPSVPRPQEALTANLQSLLARQRQNQQQAATIINNATDPSRPNSASPSKRKRHQPLGRATSGLSARSLSLPASDPETAAAPYPRSSSAAARASATAAMPPQNTQLTYETPDAEPHRMQMAELMGARMEDERLKGVVQKIGVVKDAEASGGGGDGAGGVGGRVKGRTRGARPKAEKDGW</sequence>
<dbReference type="CDD" id="cd17723">
    <property type="entry name" value="BRCT_Rad4_rpt4"/>
    <property type="match status" value="1"/>
</dbReference>
<evidence type="ECO:0000256" key="1">
    <source>
        <dbReference type="ARBA" id="ARBA00022737"/>
    </source>
</evidence>
<keyword evidence="1" id="KW-0677">Repeat</keyword>
<gene>
    <name evidence="4" type="ORF">K431DRAFT_300712</name>
</gene>
<keyword evidence="5" id="KW-1185">Reference proteome</keyword>
<dbReference type="InterPro" id="IPR036420">
    <property type="entry name" value="BRCT_dom_sf"/>
</dbReference>
<dbReference type="GO" id="GO:0007095">
    <property type="term" value="P:mitotic G2 DNA damage checkpoint signaling"/>
    <property type="evidence" value="ECO:0007669"/>
    <property type="project" value="TreeGrafter"/>
</dbReference>
<dbReference type="InterPro" id="IPR059215">
    <property type="entry name" value="BRCT2_TopBP1-like"/>
</dbReference>
<reference evidence="4" key="1">
    <citation type="journal article" date="2020" name="Stud. Mycol.">
        <title>101 Dothideomycetes genomes: a test case for predicting lifestyles and emergence of pathogens.</title>
        <authorList>
            <person name="Haridas S."/>
            <person name="Albert R."/>
            <person name="Binder M."/>
            <person name="Bloem J."/>
            <person name="Labutti K."/>
            <person name="Salamov A."/>
            <person name="Andreopoulos B."/>
            <person name="Baker S."/>
            <person name="Barry K."/>
            <person name="Bills G."/>
            <person name="Bluhm B."/>
            <person name="Cannon C."/>
            <person name="Castanera R."/>
            <person name="Culley D."/>
            <person name="Daum C."/>
            <person name="Ezra D."/>
            <person name="Gonzalez J."/>
            <person name="Henrissat B."/>
            <person name="Kuo A."/>
            <person name="Liang C."/>
            <person name="Lipzen A."/>
            <person name="Lutzoni F."/>
            <person name="Magnuson J."/>
            <person name="Mondo S."/>
            <person name="Nolan M."/>
            <person name="Ohm R."/>
            <person name="Pangilinan J."/>
            <person name="Park H.-J."/>
            <person name="Ramirez L."/>
            <person name="Alfaro M."/>
            <person name="Sun H."/>
            <person name="Tritt A."/>
            <person name="Yoshinaga Y."/>
            <person name="Zwiers L.-H."/>
            <person name="Turgeon B."/>
            <person name="Goodwin S."/>
            <person name="Spatafora J."/>
            <person name="Crous P."/>
            <person name="Grigoriev I."/>
        </authorList>
    </citation>
    <scope>NUCLEOTIDE SEQUENCE</scope>
    <source>
        <strain evidence="4">CBS 116435</strain>
    </source>
</reference>
<evidence type="ECO:0000313" key="4">
    <source>
        <dbReference type="EMBL" id="KAF2724845.1"/>
    </source>
</evidence>
<dbReference type="Gene3D" id="3.40.50.10190">
    <property type="entry name" value="BRCT domain"/>
    <property type="match status" value="4"/>
</dbReference>
<feature type="region of interest" description="Disordered" evidence="2">
    <location>
        <begin position="817"/>
        <end position="850"/>
    </location>
</feature>
<feature type="compositionally biased region" description="Low complexity" evidence="2">
    <location>
        <begin position="646"/>
        <end position="659"/>
    </location>
</feature>
<feature type="compositionally biased region" description="Polar residues" evidence="2">
    <location>
        <begin position="710"/>
        <end position="719"/>
    </location>
</feature>
<organism evidence="4 5">
    <name type="scientific">Polychaeton citri CBS 116435</name>
    <dbReference type="NCBI Taxonomy" id="1314669"/>
    <lineage>
        <taxon>Eukaryota</taxon>
        <taxon>Fungi</taxon>
        <taxon>Dikarya</taxon>
        <taxon>Ascomycota</taxon>
        <taxon>Pezizomycotina</taxon>
        <taxon>Dothideomycetes</taxon>
        <taxon>Dothideomycetidae</taxon>
        <taxon>Capnodiales</taxon>
        <taxon>Capnodiaceae</taxon>
        <taxon>Polychaeton</taxon>
    </lineage>
</organism>
<dbReference type="EMBL" id="MU003770">
    <property type="protein sequence ID" value="KAF2724845.1"/>
    <property type="molecule type" value="Genomic_DNA"/>
</dbReference>
<feature type="compositionally biased region" description="Gly residues" evidence="2">
    <location>
        <begin position="820"/>
        <end position="833"/>
    </location>
</feature>